<evidence type="ECO:0000313" key="3">
    <source>
        <dbReference type="Proteomes" id="UP000016487"/>
    </source>
</evidence>
<organism evidence="2 3">
    <name type="scientific">Pseudoalteromonas citrea</name>
    <dbReference type="NCBI Taxonomy" id="43655"/>
    <lineage>
        <taxon>Bacteria</taxon>
        <taxon>Pseudomonadati</taxon>
        <taxon>Pseudomonadota</taxon>
        <taxon>Gammaproteobacteria</taxon>
        <taxon>Alteromonadales</taxon>
        <taxon>Pseudoalteromonadaceae</taxon>
        <taxon>Pseudoalteromonas</taxon>
    </lineage>
</organism>
<dbReference type="PANTHER" id="PTHR34631">
    <property type="match status" value="1"/>
</dbReference>
<dbReference type="InterPro" id="IPR002559">
    <property type="entry name" value="Transposase_11"/>
</dbReference>
<reference evidence="2" key="1">
    <citation type="journal article" date="2012" name="J. Bacteriol.">
        <title>Genome sequences of type strains of seven species of the marine bacterium Pseudoalteromonas.</title>
        <authorList>
            <person name="Xie B.B."/>
            <person name="Shu Y.L."/>
            <person name="Qin Q.L."/>
            <person name="Rong J.C."/>
            <person name="Zhang X.Y."/>
            <person name="Chen X.L."/>
            <person name="Shi M."/>
            <person name="He H.L."/>
            <person name="Zhou B.C."/>
            <person name="Zhang Y.Z."/>
        </authorList>
    </citation>
    <scope>NUCLEOTIDE SEQUENCE</scope>
    <source>
        <strain evidence="2">DSM 8771</strain>
    </source>
</reference>
<reference evidence="2" key="2">
    <citation type="submission" date="2015-03" db="EMBL/GenBank/DDBJ databases">
        <title>Genome sequence of Pseudoalteromonas citrea.</title>
        <authorList>
            <person name="Xie B.-B."/>
            <person name="Rong J.-C."/>
            <person name="Qin Q.-L."/>
            <person name="Zhang Y.-Z."/>
        </authorList>
    </citation>
    <scope>NUCLEOTIDE SEQUENCE</scope>
    <source>
        <strain evidence="2">DSM 8771</strain>
    </source>
</reference>
<accession>A0AAD4FQX0</accession>
<evidence type="ECO:0000313" key="2">
    <source>
        <dbReference type="EMBL" id="KAF7767778.1"/>
    </source>
</evidence>
<gene>
    <name evidence="2" type="ORF">PCIT_a3869</name>
</gene>
<evidence type="ECO:0000259" key="1">
    <source>
        <dbReference type="Pfam" id="PF01609"/>
    </source>
</evidence>
<dbReference type="AlphaFoldDB" id="A0AAD4FQX0"/>
<dbReference type="EMBL" id="AHBZ03000023">
    <property type="protein sequence ID" value="KAF7767778.1"/>
    <property type="molecule type" value="Genomic_DNA"/>
</dbReference>
<dbReference type="PANTHER" id="PTHR34631:SF3">
    <property type="entry name" value="ISSOD12 TRANSPOSASE TNPA_ISSOD12"/>
    <property type="match status" value="1"/>
</dbReference>
<dbReference type="NCBIfam" id="NF033579">
    <property type="entry name" value="transpos_IS5_2"/>
    <property type="match status" value="1"/>
</dbReference>
<name>A0AAD4FQX0_9GAMM</name>
<sequence>MPLRALEGFVNSLLTMMDTSLQSPGYSCLCKRSKTLDVQYRKSSGKGFIDIVVDSTGLKVYGNGEWHARKHRATKRRTWRKLHLAIDATSHDIVGAELSMVNVSDGEALADLNIDRVTGDGAYDTRSCCEEVAAKKAIMRAPPRDNAQYWEEGHPRNNAVFMMHQIGLTQWKVNSGYHLRSFAETAMYRFKQLMGDKLKSRQFNSQHTETMIKAKAINKMTGLGMPKYQQQS</sequence>
<protein>
    <recommendedName>
        <fullName evidence="1">Transposase IS4-like domain-containing protein</fullName>
    </recommendedName>
</protein>
<proteinExistence type="predicted"/>
<dbReference type="GO" id="GO:0003677">
    <property type="term" value="F:DNA binding"/>
    <property type="evidence" value="ECO:0007669"/>
    <property type="project" value="InterPro"/>
</dbReference>
<dbReference type="Pfam" id="PF01609">
    <property type="entry name" value="DDE_Tnp_1"/>
    <property type="match status" value="1"/>
</dbReference>
<dbReference type="Proteomes" id="UP000016487">
    <property type="component" value="Unassembled WGS sequence"/>
</dbReference>
<comment type="caution">
    <text evidence="2">The sequence shown here is derived from an EMBL/GenBank/DDBJ whole genome shotgun (WGS) entry which is preliminary data.</text>
</comment>
<dbReference type="InterPro" id="IPR053172">
    <property type="entry name" value="Tn903_transposase"/>
</dbReference>
<dbReference type="InterPro" id="IPR053520">
    <property type="entry name" value="Transposase_Tn903"/>
</dbReference>
<feature type="domain" description="Transposase IS4-like" evidence="1">
    <location>
        <begin position="51"/>
        <end position="218"/>
    </location>
</feature>
<dbReference type="GO" id="GO:0004803">
    <property type="term" value="F:transposase activity"/>
    <property type="evidence" value="ECO:0007669"/>
    <property type="project" value="InterPro"/>
</dbReference>
<dbReference type="GO" id="GO:0006313">
    <property type="term" value="P:DNA transposition"/>
    <property type="evidence" value="ECO:0007669"/>
    <property type="project" value="InterPro"/>
</dbReference>